<reference evidence="1 2" key="1">
    <citation type="submission" date="2019-03" db="EMBL/GenBank/DDBJ databases">
        <title>Genomic Encyclopedia of Type Strains, Phase IV (KMG-IV): sequencing the most valuable type-strain genomes for metagenomic binning, comparative biology and taxonomic classification.</title>
        <authorList>
            <person name="Goeker M."/>
        </authorList>
    </citation>
    <scope>NUCLEOTIDE SEQUENCE [LARGE SCALE GENOMIC DNA]</scope>
    <source>
        <strain evidence="1 2">DSM 11170</strain>
    </source>
</reference>
<sequence>MAVNQTGMLPLVRVDQGQLPLLGQQPGGSKGATLGWEQGNVLTGIVLSSLTSDLFVVNVDGKSVTIQSPYGLVPGQSIALLVEGERQGQVAARLLAPELLETKATPSEAARLQALQVPDSPRHRMALRALDLVGMMPTPERLEQIAAGLEGTGRRDLPAAFLAAVALKSDLPVEAEWLRLLQTFVQSGDNVLNGLDRWTTDLTVKSPSPELTAAINELKAGLKALTLHPQEGDLSKLIQNMAEGKAADRLGAPIGQVLDELGQIGQKGGELWERGQTLLDGLAGRHLWNALDKQGVRMEDYLYVPLLYQRPDGENGQGQLRVYRRPRDQREEGPLRVALILDTASLGVVTVELTLQRQEVWARVTVNDEVTARAGRAAWSDLQEKLDKLGFRLKGDWRVGRAPEVEARLTETVAQPCARGIDIRA</sequence>
<evidence type="ECO:0000313" key="1">
    <source>
        <dbReference type="EMBL" id="TCP63658.1"/>
    </source>
</evidence>
<organism evidence="1 2">
    <name type="scientific">Heliophilum fasciatum</name>
    <dbReference type="NCBI Taxonomy" id="35700"/>
    <lineage>
        <taxon>Bacteria</taxon>
        <taxon>Bacillati</taxon>
        <taxon>Bacillota</taxon>
        <taxon>Clostridia</taxon>
        <taxon>Eubacteriales</taxon>
        <taxon>Heliobacteriaceae</taxon>
        <taxon>Heliophilum</taxon>
    </lineage>
</organism>
<evidence type="ECO:0000313" key="2">
    <source>
        <dbReference type="Proteomes" id="UP000294813"/>
    </source>
</evidence>
<protein>
    <recommendedName>
        <fullName evidence="3">Flagellar hook-length control protein FliK</fullName>
    </recommendedName>
</protein>
<comment type="caution">
    <text evidence="1">The sequence shown here is derived from an EMBL/GenBank/DDBJ whole genome shotgun (WGS) entry which is preliminary data.</text>
</comment>
<dbReference type="EMBL" id="SLXT01000016">
    <property type="protein sequence ID" value="TCP63658.1"/>
    <property type="molecule type" value="Genomic_DNA"/>
</dbReference>
<evidence type="ECO:0008006" key="3">
    <source>
        <dbReference type="Google" id="ProtNLM"/>
    </source>
</evidence>
<dbReference type="Proteomes" id="UP000294813">
    <property type="component" value="Unassembled WGS sequence"/>
</dbReference>
<dbReference type="OrthoDB" id="2078341at2"/>
<accession>A0A4R2RLA1</accession>
<proteinExistence type="predicted"/>
<dbReference type="AlphaFoldDB" id="A0A4R2RLA1"/>
<keyword evidence="2" id="KW-1185">Reference proteome</keyword>
<gene>
    <name evidence="1" type="ORF">EDD73_1162</name>
</gene>
<dbReference type="RefSeq" id="WP_131919499.1">
    <property type="nucleotide sequence ID" value="NZ_JAOQNU010000015.1"/>
</dbReference>
<name>A0A4R2RLA1_9FIRM</name>